<sequence length="376" mass="42378">MSTPFQKVKKGNIGYCQEFSKEVAEGENGNLVHSPISCQIALAMALAGAKGESILKIARGLHLPDDLTTALEGLSRMVKMFQETRSVELALANKIYIRKDSPIAEDYSSSLKQYFDIEAENVLFMEPATVEKINDWVAKQTNNKIKNLVDTDSFDTFTRLVLVNAVYFNGTWHHQFDESRTSNMPFYIDNEKTVDVPFMYKDTYLPHKNLEELDAQLISMHYRGRDLSMEIILPNKRDGLKELEEKLATANLSEILNSGLEGDMVVYLPRFKVETSLDLGKYLSKMGLEHIFSDSVDFSGISPSGAKNLKVSKVMQKAFIEVNEVGTEAAVATAVFMSDCIIIKRPPCIKFDHPFVFYLTYDRTFVIFAGRVTNPA</sequence>
<keyword evidence="3" id="KW-0722">Serine protease inhibitor</keyword>
<dbReference type="InterPro" id="IPR042178">
    <property type="entry name" value="Serpin_sf_1"/>
</dbReference>
<dbReference type="InterPro" id="IPR042185">
    <property type="entry name" value="Serpin_sf_2"/>
</dbReference>
<feature type="domain" description="Serpin" evidence="5">
    <location>
        <begin position="17"/>
        <end position="375"/>
    </location>
</feature>
<dbReference type="InterPro" id="IPR023796">
    <property type="entry name" value="Serpin_dom"/>
</dbReference>
<protein>
    <recommendedName>
        <fullName evidence="5">Serpin domain-containing protein</fullName>
    </recommendedName>
</protein>
<dbReference type="PANTHER" id="PTHR11461">
    <property type="entry name" value="SERINE PROTEASE INHIBITOR, SERPIN"/>
    <property type="match status" value="1"/>
</dbReference>
<dbReference type="Proteomes" id="UP000494165">
    <property type="component" value="Unassembled WGS sequence"/>
</dbReference>
<reference evidence="6 7" key="1">
    <citation type="submission" date="2020-04" db="EMBL/GenBank/DDBJ databases">
        <authorList>
            <person name="Alioto T."/>
            <person name="Alioto T."/>
            <person name="Gomez Garrido J."/>
        </authorList>
    </citation>
    <scope>NUCLEOTIDE SEQUENCE [LARGE SCALE GENOMIC DNA]</scope>
</reference>
<evidence type="ECO:0000313" key="6">
    <source>
        <dbReference type="EMBL" id="CAB3385082.1"/>
    </source>
</evidence>
<proteinExistence type="inferred from homology"/>
<evidence type="ECO:0000256" key="4">
    <source>
        <dbReference type="RuleBase" id="RU000411"/>
    </source>
</evidence>
<evidence type="ECO:0000259" key="5">
    <source>
        <dbReference type="SMART" id="SM00093"/>
    </source>
</evidence>
<dbReference type="Pfam" id="PF00079">
    <property type="entry name" value="Serpin"/>
    <property type="match status" value="1"/>
</dbReference>
<dbReference type="GO" id="GO:0005615">
    <property type="term" value="C:extracellular space"/>
    <property type="evidence" value="ECO:0007669"/>
    <property type="project" value="InterPro"/>
</dbReference>
<keyword evidence="7" id="KW-1185">Reference proteome</keyword>
<dbReference type="SUPFAM" id="SSF56574">
    <property type="entry name" value="Serpins"/>
    <property type="match status" value="1"/>
</dbReference>
<dbReference type="InterPro" id="IPR023795">
    <property type="entry name" value="Serpin_CS"/>
</dbReference>
<keyword evidence="2" id="KW-0646">Protease inhibitor</keyword>
<dbReference type="Gene3D" id="3.30.497.10">
    <property type="entry name" value="Antithrombin, subunit I, domain 2"/>
    <property type="match status" value="1"/>
</dbReference>
<dbReference type="AlphaFoldDB" id="A0A8S1DWZ2"/>
<comment type="caution">
    <text evidence="6">The sequence shown here is derived from an EMBL/GenBank/DDBJ whole genome shotgun (WGS) entry which is preliminary data.</text>
</comment>
<evidence type="ECO:0000256" key="3">
    <source>
        <dbReference type="ARBA" id="ARBA00022900"/>
    </source>
</evidence>
<evidence type="ECO:0000313" key="7">
    <source>
        <dbReference type="Proteomes" id="UP000494165"/>
    </source>
</evidence>
<dbReference type="InterPro" id="IPR036186">
    <property type="entry name" value="Serpin_sf"/>
</dbReference>
<evidence type="ECO:0000256" key="1">
    <source>
        <dbReference type="ARBA" id="ARBA00009500"/>
    </source>
</evidence>
<gene>
    <name evidence="6" type="ORF">CLODIP_2_CD00518</name>
</gene>
<dbReference type="OrthoDB" id="671595at2759"/>
<dbReference type="CDD" id="cd19601">
    <property type="entry name" value="serpin42Da-like"/>
    <property type="match status" value="1"/>
</dbReference>
<name>A0A8S1DWZ2_9INSE</name>
<dbReference type="SMART" id="SM00093">
    <property type="entry name" value="SERPIN"/>
    <property type="match status" value="1"/>
</dbReference>
<dbReference type="PROSITE" id="PS00284">
    <property type="entry name" value="SERPIN"/>
    <property type="match status" value="2"/>
</dbReference>
<dbReference type="PANTHER" id="PTHR11461:SF211">
    <property type="entry name" value="GH10112P-RELATED"/>
    <property type="match status" value="1"/>
</dbReference>
<accession>A0A8S1DWZ2</accession>
<organism evidence="6 7">
    <name type="scientific">Cloeon dipterum</name>
    <dbReference type="NCBI Taxonomy" id="197152"/>
    <lineage>
        <taxon>Eukaryota</taxon>
        <taxon>Metazoa</taxon>
        <taxon>Ecdysozoa</taxon>
        <taxon>Arthropoda</taxon>
        <taxon>Hexapoda</taxon>
        <taxon>Insecta</taxon>
        <taxon>Pterygota</taxon>
        <taxon>Palaeoptera</taxon>
        <taxon>Ephemeroptera</taxon>
        <taxon>Pisciforma</taxon>
        <taxon>Baetidae</taxon>
        <taxon>Cloeon</taxon>
    </lineage>
</organism>
<dbReference type="InterPro" id="IPR000215">
    <property type="entry name" value="Serpin_fam"/>
</dbReference>
<dbReference type="GO" id="GO:0004867">
    <property type="term" value="F:serine-type endopeptidase inhibitor activity"/>
    <property type="evidence" value="ECO:0007669"/>
    <property type="project" value="UniProtKB-KW"/>
</dbReference>
<dbReference type="EMBL" id="CADEPI010000392">
    <property type="protein sequence ID" value="CAB3385082.1"/>
    <property type="molecule type" value="Genomic_DNA"/>
</dbReference>
<evidence type="ECO:0000256" key="2">
    <source>
        <dbReference type="ARBA" id="ARBA00022690"/>
    </source>
</evidence>
<comment type="similarity">
    <text evidence="1 4">Belongs to the serpin family.</text>
</comment>
<dbReference type="Gene3D" id="2.30.39.10">
    <property type="entry name" value="Alpha-1-antitrypsin, domain 1"/>
    <property type="match status" value="1"/>
</dbReference>